<evidence type="ECO:0000256" key="1">
    <source>
        <dbReference type="SAM" id="MobiDB-lite"/>
    </source>
</evidence>
<name>A0A0A9FAK3_ARUDO</name>
<proteinExistence type="predicted"/>
<feature type="compositionally biased region" description="Basic and acidic residues" evidence="1">
    <location>
        <begin position="1"/>
        <end position="30"/>
    </location>
</feature>
<reference evidence="2" key="1">
    <citation type="submission" date="2014-09" db="EMBL/GenBank/DDBJ databases">
        <authorList>
            <person name="Magalhaes I.L.F."/>
            <person name="Oliveira U."/>
            <person name="Santos F.R."/>
            <person name="Vidigal T.H.D.A."/>
            <person name="Brescovit A.D."/>
            <person name="Santos A.J."/>
        </authorList>
    </citation>
    <scope>NUCLEOTIDE SEQUENCE</scope>
    <source>
        <tissue evidence="2">Shoot tissue taken approximately 20 cm above the soil surface</tissue>
    </source>
</reference>
<accession>A0A0A9FAK3</accession>
<sequence>MDHQEHYNQQDNRGEDDSHQHKYIDGRLDVLRAAGGVGAHDSDQAGRRAHGQRVAPDGRSVQVGVDEEDYEGDGQHEAHRVAVEEGRVPAPEVVEEDGVAGAVPGPVIVPDQEAARWRQPGLVGDGRRQDREEEKPLPPLLHQLLLQSDGSFVVILVVQRQEDDMDDHVDQHGAGEGHGVDGGAHVAAAAGGVGADEAEEVEYHGGLQRVVLVQGLLPDQDDGDQGGHEGDRVAVVERLVPPGVRGQEDRVAGLVAGAGVLPQAARRVQAGLVGDGRCQSGEQQNERASLVQRLILLLMLVTAIANNILLPQTRLSSFSQPSRD</sequence>
<organism evidence="2">
    <name type="scientific">Arundo donax</name>
    <name type="common">Giant reed</name>
    <name type="synonym">Donax arundinaceus</name>
    <dbReference type="NCBI Taxonomy" id="35708"/>
    <lineage>
        <taxon>Eukaryota</taxon>
        <taxon>Viridiplantae</taxon>
        <taxon>Streptophyta</taxon>
        <taxon>Embryophyta</taxon>
        <taxon>Tracheophyta</taxon>
        <taxon>Spermatophyta</taxon>
        <taxon>Magnoliopsida</taxon>
        <taxon>Liliopsida</taxon>
        <taxon>Poales</taxon>
        <taxon>Poaceae</taxon>
        <taxon>PACMAD clade</taxon>
        <taxon>Arundinoideae</taxon>
        <taxon>Arundineae</taxon>
        <taxon>Arundo</taxon>
    </lineage>
</organism>
<feature type="region of interest" description="Disordered" evidence="1">
    <location>
        <begin position="1"/>
        <end position="76"/>
    </location>
</feature>
<protein>
    <submittedName>
        <fullName evidence="2">Uncharacterized protein</fullName>
    </submittedName>
</protein>
<reference evidence="2" key="2">
    <citation type="journal article" date="2015" name="Data Brief">
        <title>Shoot transcriptome of the giant reed, Arundo donax.</title>
        <authorList>
            <person name="Barrero R.A."/>
            <person name="Guerrero F.D."/>
            <person name="Moolhuijzen P."/>
            <person name="Goolsby J.A."/>
            <person name="Tidwell J."/>
            <person name="Bellgard S.E."/>
            <person name="Bellgard M.I."/>
        </authorList>
    </citation>
    <scope>NUCLEOTIDE SEQUENCE</scope>
    <source>
        <tissue evidence="2">Shoot tissue taken approximately 20 cm above the soil surface</tissue>
    </source>
</reference>
<evidence type="ECO:0000313" key="2">
    <source>
        <dbReference type="EMBL" id="JAE10060.1"/>
    </source>
</evidence>
<dbReference type="EMBL" id="GBRH01187836">
    <property type="protein sequence ID" value="JAE10060.1"/>
    <property type="molecule type" value="Transcribed_RNA"/>
</dbReference>
<dbReference type="AlphaFoldDB" id="A0A0A9FAK3"/>